<dbReference type="EMBL" id="CCBQ010000045">
    <property type="protein sequence ID" value="CDO95726.1"/>
    <property type="molecule type" value="Genomic_DNA"/>
</dbReference>
<name>A0A0A8L9I1_9SACH</name>
<reference evidence="1 2" key="1">
    <citation type="submission" date="2014-03" db="EMBL/GenBank/DDBJ databases">
        <title>The genome of Kluyveromyces dobzhanskii.</title>
        <authorList>
            <person name="Nystedt B."/>
            <person name="Astrom S."/>
        </authorList>
    </citation>
    <scope>NUCLEOTIDE SEQUENCE [LARGE SCALE GENOMIC DNA]</scope>
    <source>
        <strain evidence="1 2">CBS 2104</strain>
    </source>
</reference>
<sequence length="322" mass="36460">MPLHRQKFENGLKFQFPPPIDNSESPCKSHSEMMKSQELLASYTDPRTNFQDNQVSSCHISIPLLCNQFGCTAEDDFNFVDELDDEFESCEDDSVVSSILSSLSENDTPTPSSSPVLDVPFCKGFPKSIHTKTGDHPATVAMFKLSLPTKTKFKPNKDLKPNKSILKKSEGLNFIMNSLNGNYKDATIFATEVNSYLTENVPYPTCPIERVTIPVNSEIKKKYKHDRNESLGGYYNPSDEEEDLSADDEIDEDNKHIETETAIKQHTDAAVIRAYNFKFEKSAEDTNTDATHLGIYSQIQLTNVQETVPSDKKVRWCEFLEW</sequence>
<gene>
    <name evidence="1" type="ORF">KLDO_g3957</name>
</gene>
<comment type="caution">
    <text evidence="1">The sequence shown here is derived from an EMBL/GenBank/DDBJ whole genome shotgun (WGS) entry which is preliminary data.</text>
</comment>
<accession>A0A0A8L9I1</accession>
<protein>
    <submittedName>
        <fullName evidence="1">WGS project CCBQ000000000 data, contig 00015</fullName>
    </submittedName>
</protein>
<evidence type="ECO:0000313" key="2">
    <source>
        <dbReference type="Proteomes" id="UP000031516"/>
    </source>
</evidence>
<dbReference type="Proteomes" id="UP000031516">
    <property type="component" value="Unassembled WGS sequence"/>
</dbReference>
<keyword evidence="2" id="KW-1185">Reference proteome</keyword>
<evidence type="ECO:0000313" key="1">
    <source>
        <dbReference type="EMBL" id="CDO95726.1"/>
    </source>
</evidence>
<dbReference type="AlphaFoldDB" id="A0A0A8L9I1"/>
<dbReference type="OrthoDB" id="3981230at2759"/>
<organism evidence="1 2">
    <name type="scientific">Kluyveromyces dobzhanskii CBS 2104</name>
    <dbReference type="NCBI Taxonomy" id="1427455"/>
    <lineage>
        <taxon>Eukaryota</taxon>
        <taxon>Fungi</taxon>
        <taxon>Dikarya</taxon>
        <taxon>Ascomycota</taxon>
        <taxon>Saccharomycotina</taxon>
        <taxon>Saccharomycetes</taxon>
        <taxon>Saccharomycetales</taxon>
        <taxon>Saccharomycetaceae</taxon>
        <taxon>Kluyveromyces</taxon>
    </lineage>
</organism>
<proteinExistence type="predicted"/>